<comment type="caution">
    <text evidence="1">The sequence shown here is derived from an EMBL/GenBank/DDBJ whole genome shotgun (WGS) entry which is preliminary data.</text>
</comment>
<dbReference type="Proteomes" id="UP000887116">
    <property type="component" value="Unassembled WGS sequence"/>
</dbReference>
<sequence>MINIFLEFKITYSVVSVQWAAFPMREMSSTRKAEVFLAAIRNPEKISINTWEIDSVYWSTDKSTSCCDKNVKILGNYCKTRAKVGLYAQRQAVVVCLFHSPAVFAAQSELYSLACHAHFQAKVAFRLFVGEN</sequence>
<evidence type="ECO:0000313" key="2">
    <source>
        <dbReference type="Proteomes" id="UP000887116"/>
    </source>
</evidence>
<reference evidence="1" key="1">
    <citation type="submission" date="2020-07" db="EMBL/GenBank/DDBJ databases">
        <title>Multicomponent nature underlies the extraordinary mechanical properties of spider dragline silk.</title>
        <authorList>
            <person name="Kono N."/>
            <person name="Nakamura H."/>
            <person name="Mori M."/>
            <person name="Yoshida Y."/>
            <person name="Ohtoshi R."/>
            <person name="Malay A.D."/>
            <person name="Moran D.A.P."/>
            <person name="Tomita M."/>
            <person name="Numata K."/>
            <person name="Arakawa K."/>
        </authorList>
    </citation>
    <scope>NUCLEOTIDE SEQUENCE</scope>
</reference>
<organism evidence="1 2">
    <name type="scientific">Trichonephila clavata</name>
    <name type="common">Joro spider</name>
    <name type="synonym">Nephila clavata</name>
    <dbReference type="NCBI Taxonomy" id="2740835"/>
    <lineage>
        <taxon>Eukaryota</taxon>
        <taxon>Metazoa</taxon>
        <taxon>Ecdysozoa</taxon>
        <taxon>Arthropoda</taxon>
        <taxon>Chelicerata</taxon>
        <taxon>Arachnida</taxon>
        <taxon>Araneae</taxon>
        <taxon>Araneomorphae</taxon>
        <taxon>Entelegynae</taxon>
        <taxon>Araneoidea</taxon>
        <taxon>Nephilidae</taxon>
        <taxon>Trichonephila</taxon>
    </lineage>
</organism>
<gene>
    <name evidence="1" type="ORF">TNCT_662681</name>
</gene>
<accession>A0A8X6J573</accession>
<keyword evidence="2" id="KW-1185">Reference proteome</keyword>
<proteinExistence type="predicted"/>
<dbReference type="EMBL" id="BMAO01006684">
    <property type="protein sequence ID" value="GFR10583.1"/>
    <property type="molecule type" value="Genomic_DNA"/>
</dbReference>
<dbReference type="AlphaFoldDB" id="A0A8X6J573"/>
<evidence type="ECO:0000313" key="1">
    <source>
        <dbReference type="EMBL" id="GFR10583.1"/>
    </source>
</evidence>
<name>A0A8X6J573_TRICU</name>
<protein>
    <submittedName>
        <fullName evidence="1">Uncharacterized protein</fullName>
    </submittedName>
</protein>